<dbReference type="SUPFAM" id="SSF51011">
    <property type="entry name" value="Glycosyl hydrolase domain"/>
    <property type="match status" value="1"/>
</dbReference>
<evidence type="ECO:0000256" key="3">
    <source>
        <dbReference type="ARBA" id="ARBA00022801"/>
    </source>
</evidence>
<comment type="catalytic activity">
    <reaction evidence="6">
        <text>Endohydrolysis of (1-&gt;4)-alpha-D-glucosidic linkages in polysaccharides containing three or more (1-&gt;4)-alpha-linked D-glucose units.</text>
        <dbReference type="EC" id="3.2.1.1"/>
    </reaction>
</comment>
<evidence type="ECO:0000256" key="2">
    <source>
        <dbReference type="ARBA" id="ARBA00008061"/>
    </source>
</evidence>
<proteinExistence type="inferred from homology"/>
<dbReference type="SUPFAM" id="SSF51445">
    <property type="entry name" value="(Trans)glycosidases"/>
    <property type="match status" value="1"/>
</dbReference>
<gene>
    <name evidence="8" type="ORF">SAMN05216362_105102</name>
</gene>
<evidence type="ECO:0000256" key="1">
    <source>
        <dbReference type="ARBA" id="ARBA00004496"/>
    </source>
</evidence>
<dbReference type="NCBIfam" id="NF008183">
    <property type="entry name" value="PRK10933.1"/>
    <property type="match status" value="1"/>
</dbReference>
<dbReference type="FunFam" id="3.90.400.10:FF:000002">
    <property type="entry name" value="Sucrose isomerase"/>
    <property type="match status" value="1"/>
</dbReference>
<reference evidence="8 9" key="1">
    <citation type="submission" date="2016-10" db="EMBL/GenBank/DDBJ databases">
        <authorList>
            <person name="de Groot N.N."/>
        </authorList>
    </citation>
    <scope>NUCLEOTIDE SEQUENCE [LARGE SCALE GENOMIC DNA]</scope>
    <source>
        <strain evidence="8 9">DSM 21633</strain>
    </source>
</reference>
<sequence>MTEKKWWKESVVYQIYPRSFYDSNQDGIGDLKGIIKKLDYFVDLGVDVIWICPMYQSPNDDNGYDISDYQSIMEEFGTMEDFDRLLDEAHDRGLKVILDLVLNHTSDEHHWFIESRSAKDHPKRDWYIWRDQPNNWESIFGGSAWEYDDKTGQYYLHIFSKKQPDLNWENKEVRHNLYDMVNWWLDKGIDGFRIDAISHIKKTEGLPDAQNPECKPYAPAWEHMMNVDGIHDFLEELNQQTFSNYDIMTVAEANGVGTEDIHQWVGQSGKFNMVFQFEHLALWDGESNKDLNIIELKETLTRWQKTLERDGWNALFIENHDIPRVTSTWGNDSNYWRESATALGAMYFFMKGTPFIYQGQEIGMTNSEFKQIGEFNDVRTINDYYLKKQEGYSHEEIMAILNKTSRDHSRTPMQWNNQDHAGFSQTSPWLKVNDNYEWLNVEKQQNDEGSVLSFYKKMIKLRRQYDVFIYGQYELQMADHPTIFSYTREYEGVRMLIVTNLSEQPAVMDSFDIDKLLLSNDSDASSNVLNPYEARVYKLK</sequence>
<dbReference type="EC" id="3.2.1.1" evidence="6"/>
<evidence type="ECO:0000313" key="9">
    <source>
        <dbReference type="Proteomes" id="UP000199427"/>
    </source>
</evidence>
<evidence type="ECO:0000256" key="4">
    <source>
        <dbReference type="ARBA" id="ARBA00023295"/>
    </source>
</evidence>
<comment type="similarity">
    <text evidence="2 5">Belongs to the glycosyl hydrolase 13 family.</text>
</comment>
<organism evidence="8 9">
    <name type="scientific">Piscibacillus halophilus</name>
    <dbReference type="NCBI Taxonomy" id="571933"/>
    <lineage>
        <taxon>Bacteria</taxon>
        <taxon>Bacillati</taxon>
        <taxon>Bacillota</taxon>
        <taxon>Bacilli</taxon>
        <taxon>Bacillales</taxon>
        <taxon>Bacillaceae</taxon>
        <taxon>Piscibacillus</taxon>
    </lineage>
</organism>
<comment type="subcellular location">
    <subcellularLocation>
        <location evidence="1">Cytoplasm</location>
    </subcellularLocation>
</comment>
<dbReference type="SMART" id="SM00642">
    <property type="entry name" value="Aamy"/>
    <property type="match status" value="1"/>
</dbReference>
<keyword evidence="6" id="KW-0119">Carbohydrate metabolism</keyword>
<evidence type="ECO:0000313" key="8">
    <source>
        <dbReference type="EMBL" id="SEQ02048.1"/>
    </source>
</evidence>
<dbReference type="STRING" id="571933.SAMN05216362_105102"/>
<dbReference type="InterPro" id="IPR006047">
    <property type="entry name" value="GH13_cat_dom"/>
</dbReference>
<protein>
    <recommendedName>
        <fullName evidence="6">Alpha-amylase</fullName>
        <ecNumber evidence="6">3.2.1.1</ecNumber>
    </recommendedName>
</protein>
<dbReference type="PANTHER" id="PTHR10357">
    <property type="entry name" value="ALPHA-AMYLASE FAMILY MEMBER"/>
    <property type="match status" value="1"/>
</dbReference>
<keyword evidence="9" id="KW-1185">Reference proteome</keyword>
<evidence type="ECO:0000256" key="5">
    <source>
        <dbReference type="RuleBase" id="RU003615"/>
    </source>
</evidence>
<dbReference type="EMBL" id="FOES01000005">
    <property type="protein sequence ID" value="SEQ02048.1"/>
    <property type="molecule type" value="Genomic_DNA"/>
</dbReference>
<dbReference type="InterPro" id="IPR006046">
    <property type="entry name" value="Alpha_amylase"/>
</dbReference>
<dbReference type="InterPro" id="IPR013780">
    <property type="entry name" value="Glyco_hydro_b"/>
</dbReference>
<dbReference type="Proteomes" id="UP000199427">
    <property type="component" value="Unassembled WGS sequence"/>
</dbReference>
<dbReference type="AlphaFoldDB" id="A0A1H9CN60"/>
<evidence type="ECO:0000259" key="7">
    <source>
        <dbReference type="SMART" id="SM00642"/>
    </source>
</evidence>
<dbReference type="InterPro" id="IPR017853">
    <property type="entry name" value="GH"/>
</dbReference>
<dbReference type="GO" id="GO:0043169">
    <property type="term" value="F:cation binding"/>
    <property type="evidence" value="ECO:0007669"/>
    <property type="project" value="InterPro"/>
</dbReference>
<dbReference type="GO" id="GO:0004556">
    <property type="term" value="F:alpha-amylase activity"/>
    <property type="evidence" value="ECO:0007669"/>
    <property type="project" value="UniProtKB-UniRule"/>
</dbReference>
<dbReference type="OrthoDB" id="9805159at2"/>
<dbReference type="Gene3D" id="2.60.40.1180">
    <property type="entry name" value="Golgi alpha-mannosidase II"/>
    <property type="match status" value="1"/>
</dbReference>
<dbReference type="InterPro" id="IPR045857">
    <property type="entry name" value="O16G_dom_2"/>
</dbReference>
<dbReference type="FunFam" id="3.20.20.80:FF:000064">
    <property type="entry name" value="Oligo-1,6-glucosidase"/>
    <property type="match status" value="2"/>
</dbReference>
<dbReference type="PANTHER" id="PTHR10357:SF178">
    <property type="entry name" value="OLIGO-1,6-GLUCOSIDASE 3-RELATED"/>
    <property type="match status" value="1"/>
</dbReference>
<evidence type="ECO:0000256" key="6">
    <source>
        <dbReference type="RuleBase" id="RU361134"/>
    </source>
</evidence>
<dbReference type="GO" id="GO:0009313">
    <property type="term" value="P:oligosaccharide catabolic process"/>
    <property type="evidence" value="ECO:0007669"/>
    <property type="project" value="TreeGrafter"/>
</dbReference>
<keyword evidence="4 6" id="KW-0326">Glycosidase</keyword>
<keyword evidence="3 6" id="KW-0378">Hydrolase</keyword>
<feature type="domain" description="Glycosyl hydrolase family 13 catalytic" evidence="7">
    <location>
        <begin position="14"/>
        <end position="410"/>
    </location>
</feature>
<dbReference type="Pfam" id="PF00128">
    <property type="entry name" value="Alpha-amylase"/>
    <property type="match status" value="1"/>
</dbReference>
<dbReference type="CDD" id="cd11333">
    <property type="entry name" value="AmyAc_SI_OligoGlu_DGase"/>
    <property type="match status" value="1"/>
</dbReference>
<dbReference type="RefSeq" id="WP_091772828.1">
    <property type="nucleotide sequence ID" value="NZ_FOES01000005.1"/>
</dbReference>
<accession>A0A1H9CN60</accession>
<dbReference type="Gene3D" id="3.90.400.10">
    <property type="entry name" value="Oligo-1,6-glucosidase, Domain 2"/>
    <property type="match status" value="1"/>
</dbReference>
<name>A0A1H9CN60_9BACI</name>
<dbReference type="PRINTS" id="PR00110">
    <property type="entry name" value="ALPHAAMYLASE"/>
</dbReference>
<dbReference type="Gene3D" id="3.20.20.80">
    <property type="entry name" value="Glycosidases"/>
    <property type="match status" value="2"/>
</dbReference>
<dbReference type="GO" id="GO:0005737">
    <property type="term" value="C:cytoplasm"/>
    <property type="evidence" value="ECO:0007669"/>
    <property type="project" value="UniProtKB-SubCell"/>
</dbReference>